<evidence type="ECO:0000313" key="3">
    <source>
        <dbReference type="Proteomes" id="UP000799421"/>
    </source>
</evidence>
<dbReference type="SUPFAM" id="SSF53335">
    <property type="entry name" value="S-adenosyl-L-methionine-dependent methyltransferases"/>
    <property type="match status" value="1"/>
</dbReference>
<proteinExistence type="predicted"/>
<dbReference type="Pfam" id="PF13847">
    <property type="entry name" value="Methyltransf_31"/>
    <property type="match status" value="1"/>
</dbReference>
<dbReference type="Proteomes" id="UP000799421">
    <property type="component" value="Unassembled WGS sequence"/>
</dbReference>
<dbReference type="CDD" id="cd02440">
    <property type="entry name" value="AdoMet_MTases"/>
    <property type="match status" value="1"/>
</dbReference>
<name>A0A6A7BR67_9PEZI</name>
<dbReference type="GO" id="GO:0008757">
    <property type="term" value="F:S-adenosylmethionine-dependent methyltransferase activity"/>
    <property type="evidence" value="ECO:0007669"/>
    <property type="project" value="InterPro"/>
</dbReference>
<accession>A0A6A7BR67</accession>
<keyword evidence="2" id="KW-0489">Methyltransferase</keyword>
<dbReference type="OrthoDB" id="10017101at2759"/>
<keyword evidence="2" id="KW-0808">Transferase</keyword>
<dbReference type="PANTHER" id="PTHR43591:SF24">
    <property type="entry name" value="2-METHOXY-6-POLYPRENYL-1,4-BENZOQUINOL METHYLASE, MITOCHONDRIAL"/>
    <property type="match status" value="1"/>
</dbReference>
<dbReference type="EMBL" id="MU006047">
    <property type="protein sequence ID" value="KAF2857377.1"/>
    <property type="molecule type" value="Genomic_DNA"/>
</dbReference>
<feature type="domain" description="Methyltransferase" evidence="1">
    <location>
        <begin position="49"/>
        <end position="147"/>
    </location>
</feature>
<dbReference type="InterPro" id="IPR025714">
    <property type="entry name" value="Methyltranfer_dom"/>
</dbReference>
<evidence type="ECO:0000313" key="2">
    <source>
        <dbReference type="EMBL" id="KAF2857377.1"/>
    </source>
</evidence>
<reference evidence="2" key="1">
    <citation type="journal article" date="2020" name="Stud. Mycol.">
        <title>101 Dothideomycetes genomes: a test case for predicting lifestyles and emergence of pathogens.</title>
        <authorList>
            <person name="Haridas S."/>
            <person name="Albert R."/>
            <person name="Binder M."/>
            <person name="Bloem J."/>
            <person name="Labutti K."/>
            <person name="Salamov A."/>
            <person name="Andreopoulos B."/>
            <person name="Baker S."/>
            <person name="Barry K."/>
            <person name="Bills G."/>
            <person name="Bluhm B."/>
            <person name="Cannon C."/>
            <person name="Castanera R."/>
            <person name="Culley D."/>
            <person name="Daum C."/>
            <person name="Ezra D."/>
            <person name="Gonzalez J."/>
            <person name="Henrissat B."/>
            <person name="Kuo A."/>
            <person name="Liang C."/>
            <person name="Lipzen A."/>
            <person name="Lutzoni F."/>
            <person name="Magnuson J."/>
            <person name="Mondo S."/>
            <person name="Nolan M."/>
            <person name="Ohm R."/>
            <person name="Pangilinan J."/>
            <person name="Park H.-J."/>
            <person name="Ramirez L."/>
            <person name="Alfaro M."/>
            <person name="Sun H."/>
            <person name="Tritt A."/>
            <person name="Yoshinaga Y."/>
            <person name="Zwiers L.-H."/>
            <person name="Turgeon B."/>
            <person name="Goodwin S."/>
            <person name="Spatafora J."/>
            <person name="Crous P."/>
            <person name="Grigoriev I."/>
        </authorList>
    </citation>
    <scope>NUCLEOTIDE SEQUENCE</scope>
    <source>
        <strain evidence="2">CBS 480.64</strain>
    </source>
</reference>
<dbReference type="InterPro" id="IPR029063">
    <property type="entry name" value="SAM-dependent_MTases_sf"/>
</dbReference>
<dbReference type="Gene3D" id="3.40.50.150">
    <property type="entry name" value="Vaccinia Virus protein VP39"/>
    <property type="match status" value="1"/>
</dbReference>
<dbReference type="AlphaFoldDB" id="A0A6A7BR67"/>
<evidence type="ECO:0000259" key="1">
    <source>
        <dbReference type="Pfam" id="PF13847"/>
    </source>
</evidence>
<dbReference type="GO" id="GO:0032259">
    <property type="term" value="P:methylation"/>
    <property type="evidence" value="ECO:0007669"/>
    <property type="project" value="UniProtKB-KW"/>
</dbReference>
<gene>
    <name evidence="2" type="ORF">K470DRAFT_273345</name>
</gene>
<dbReference type="PANTHER" id="PTHR43591">
    <property type="entry name" value="METHYLTRANSFERASE"/>
    <property type="match status" value="1"/>
</dbReference>
<sequence>MSSNKSTYAPGYVPSQITHHEWRTVENSAAYLLPTLRALSSKSDTSPLLLDIGCGSGTITRSLASHLPNGKVIGTDISDEILSRAKELCHGTDNVTLKLANVYSLPFEDGKFDVVHASMVLGHLDNPVAAYREMLRVTKPNGGIVANREPDLSICTYYPRSKPMDEFHALQLKVMGEGAVIGPKMVHLAMEAGAKREDITPSFGTWCYASPEERKIWGGAFLERLREGNLGKTALEKGYATKEEIEGMIKAWEKWSESEDGVYGCMLGEILIKKGM</sequence>
<keyword evidence="3" id="KW-1185">Reference proteome</keyword>
<protein>
    <submittedName>
        <fullName evidence="2">S-adenosyl-L-methionine-dependent methyltransferase</fullName>
    </submittedName>
</protein>
<organism evidence="2 3">
    <name type="scientific">Piedraia hortae CBS 480.64</name>
    <dbReference type="NCBI Taxonomy" id="1314780"/>
    <lineage>
        <taxon>Eukaryota</taxon>
        <taxon>Fungi</taxon>
        <taxon>Dikarya</taxon>
        <taxon>Ascomycota</taxon>
        <taxon>Pezizomycotina</taxon>
        <taxon>Dothideomycetes</taxon>
        <taxon>Dothideomycetidae</taxon>
        <taxon>Capnodiales</taxon>
        <taxon>Piedraiaceae</taxon>
        <taxon>Piedraia</taxon>
    </lineage>
</organism>